<protein>
    <submittedName>
        <fullName evidence="3">DNA damage response protein</fullName>
    </submittedName>
</protein>
<sequence>MVKGKTSSRGGKHASAGPAPKHAQSQEEAIRRRRNRLSQRSFRERRHAYISELEETSRRASQSESDRNKALNNENVELRNAYLKLRTKLFGVICTLQEIGEEAGKRLNLTPSLTTAGSEDADSHLNGADLLGDERDGDGIMLPSTDIPPTDEPASCGRTPSTRSSSYPVELSDAPEQESLGNSFKESNAQESSNGTTMAQTAPPNLAFHESSEIFTDPVVASAVDLMDMSHAIMDAQDSYQEQHHDQDHTAADSEARLGASVYSNGNFGDIADGNGLLTRMTPGHQSQLKTAPTWQTTASLYSANSAPYNWWHTPAPQSIPLASQLVESFQQQRPYGSLFLEHMDILEALIRQRIEQLEGSGSADMTSGVVSTAVILFHDYAWQGTARFWGSSQARSILESVLAWRCMPNSVTLANLPLAWRPTPLQLYIPHSCVIDWFPHPGLRDALILHYNNSPILDQLFWDCMDCWVVTVEDIATILTDVDHGPGLIGVWNIVEAMDGSRSFRPPDVTTTSPLYSWQQGAFPASTQPSARMAHVNSTTPSGSENSDDRSHDPADSNMRKPLSREGIEWVPMPLDVILSRKDLARDLFYHLNMHDTISNWLFDPHLFESYPELKYPGYETLVAKGRSFRRPAQKIGPTKMSSWTINLYQKALLGRTGQLKI</sequence>
<evidence type="ECO:0000313" key="3">
    <source>
        <dbReference type="EMBL" id="OAL40507.1"/>
    </source>
</evidence>
<dbReference type="Gene3D" id="1.20.5.170">
    <property type="match status" value="1"/>
</dbReference>
<evidence type="ECO:0000256" key="2">
    <source>
        <dbReference type="SAM" id="MobiDB-lite"/>
    </source>
</evidence>
<feature type="compositionally biased region" description="Basic and acidic residues" evidence="2">
    <location>
        <begin position="548"/>
        <end position="564"/>
    </location>
</feature>
<dbReference type="PANTHER" id="PTHR38116">
    <property type="entry name" value="CHROMOSOME 7, WHOLE GENOME SHOTGUN SEQUENCE"/>
    <property type="match status" value="1"/>
</dbReference>
<name>A0A178DFQ5_9EURO</name>
<dbReference type="GO" id="GO:0003700">
    <property type="term" value="F:DNA-binding transcription factor activity"/>
    <property type="evidence" value="ECO:0007669"/>
    <property type="project" value="InterPro"/>
</dbReference>
<gene>
    <name evidence="3" type="ORF">AYO20_00243</name>
</gene>
<dbReference type="Pfam" id="PF11905">
    <property type="entry name" value="DUF3425"/>
    <property type="match status" value="1"/>
</dbReference>
<accession>A0A178DFQ5</accession>
<feature type="compositionally biased region" description="Basic residues" evidence="2">
    <location>
        <begin position="31"/>
        <end position="43"/>
    </location>
</feature>
<dbReference type="SUPFAM" id="SSF57959">
    <property type="entry name" value="Leucine zipper domain"/>
    <property type="match status" value="1"/>
</dbReference>
<dbReference type="InterPro" id="IPR046347">
    <property type="entry name" value="bZIP_sf"/>
</dbReference>
<evidence type="ECO:0000313" key="4">
    <source>
        <dbReference type="Proteomes" id="UP000185904"/>
    </source>
</evidence>
<dbReference type="RefSeq" id="XP_022505519.1">
    <property type="nucleotide sequence ID" value="XM_022638554.1"/>
</dbReference>
<dbReference type="Proteomes" id="UP000185904">
    <property type="component" value="Unassembled WGS sequence"/>
</dbReference>
<dbReference type="CDD" id="cd14688">
    <property type="entry name" value="bZIP_YAP"/>
    <property type="match status" value="1"/>
</dbReference>
<dbReference type="InterPro" id="IPR021833">
    <property type="entry name" value="DUF3425"/>
</dbReference>
<dbReference type="OrthoDB" id="2245989at2759"/>
<feature type="region of interest" description="Disordered" evidence="2">
    <location>
        <begin position="526"/>
        <end position="564"/>
    </location>
</feature>
<feature type="compositionally biased region" description="Polar residues" evidence="2">
    <location>
        <begin position="158"/>
        <end position="167"/>
    </location>
</feature>
<feature type="region of interest" description="Disordered" evidence="2">
    <location>
        <begin position="114"/>
        <end position="202"/>
    </location>
</feature>
<feature type="compositionally biased region" description="Polar residues" evidence="2">
    <location>
        <begin position="179"/>
        <end position="202"/>
    </location>
</feature>
<proteinExistence type="predicted"/>
<feature type="coiled-coil region" evidence="1">
    <location>
        <begin position="53"/>
        <end position="88"/>
    </location>
</feature>
<dbReference type="PANTHER" id="PTHR38116:SF9">
    <property type="entry name" value="BZIP DOMAIN-CONTAINING PROTEIN"/>
    <property type="match status" value="1"/>
</dbReference>
<keyword evidence="1" id="KW-0175">Coiled coil</keyword>
<dbReference type="EMBL" id="LVCJ01000001">
    <property type="protein sequence ID" value="OAL40507.1"/>
    <property type="molecule type" value="Genomic_DNA"/>
</dbReference>
<keyword evidence="4" id="KW-1185">Reference proteome</keyword>
<comment type="caution">
    <text evidence="3">The sequence shown here is derived from an EMBL/GenBank/DDBJ whole genome shotgun (WGS) entry which is preliminary data.</text>
</comment>
<feature type="region of interest" description="Disordered" evidence="2">
    <location>
        <begin position="1"/>
        <end position="43"/>
    </location>
</feature>
<reference evidence="3 4" key="1">
    <citation type="submission" date="2016-03" db="EMBL/GenBank/DDBJ databases">
        <title>The draft genome sequence of Fonsecaea nubica causative agent of cutaneous subcutaneous infection in human host.</title>
        <authorList>
            <person name="Costa F."/>
            <person name="Sybren D.H."/>
            <person name="Raittz R.T."/>
            <person name="Weiss V.A."/>
            <person name="Leao A.C."/>
            <person name="Gomes R."/>
            <person name="De Souza E.M."/>
            <person name="Pedrosa F.O."/>
            <person name="Steffens M.B."/>
            <person name="Bombassaro A."/>
            <person name="Tadra-Sfeir M.Z."/>
            <person name="Moreno L.F."/>
            <person name="Najafzadeh M.J."/>
            <person name="Felipe M.S."/>
            <person name="Teixeira M."/>
            <person name="Sun J."/>
            <person name="Xi L."/>
            <person name="Castro M.A."/>
            <person name="Vicente V.A."/>
        </authorList>
    </citation>
    <scope>NUCLEOTIDE SEQUENCE [LARGE SCALE GENOMIC DNA]</scope>
    <source>
        <strain evidence="3 4">CBS 269.64</strain>
    </source>
</reference>
<feature type="compositionally biased region" description="Polar residues" evidence="2">
    <location>
        <begin position="526"/>
        <end position="546"/>
    </location>
</feature>
<evidence type="ECO:0000256" key="1">
    <source>
        <dbReference type="SAM" id="Coils"/>
    </source>
</evidence>
<dbReference type="GeneID" id="34583670"/>
<organism evidence="3 4">
    <name type="scientific">Fonsecaea nubica</name>
    <dbReference type="NCBI Taxonomy" id="856822"/>
    <lineage>
        <taxon>Eukaryota</taxon>
        <taxon>Fungi</taxon>
        <taxon>Dikarya</taxon>
        <taxon>Ascomycota</taxon>
        <taxon>Pezizomycotina</taxon>
        <taxon>Eurotiomycetes</taxon>
        <taxon>Chaetothyriomycetidae</taxon>
        <taxon>Chaetothyriales</taxon>
        <taxon>Herpotrichiellaceae</taxon>
        <taxon>Fonsecaea</taxon>
    </lineage>
</organism>
<dbReference type="AlphaFoldDB" id="A0A178DFQ5"/>